<name>A0A3S9P0F1_9BACT</name>
<keyword evidence="1" id="KW-1133">Transmembrane helix</keyword>
<dbReference type="OrthoDB" id="979861at2"/>
<proteinExistence type="predicted"/>
<sequence length="118" mass="13913">MKKYLYIAIAVVVFFFICWIFPKVNRRTVTATVNKTERIRGSVKQGEQHNDKYLIYALDANNKPHTFQNTDTWIWFKFNSSDVYAEIQDGKKYDFSIVGFRIPFLSMYPNIISVSKPE</sequence>
<accession>A0A3S9P0F1</accession>
<keyword evidence="1" id="KW-0812">Transmembrane</keyword>
<dbReference type="InterPro" id="IPR011088">
    <property type="entry name" value="Phage_phiNM3_A0EWY4"/>
</dbReference>
<dbReference type="EMBL" id="CP034562">
    <property type="protein sequence ID" value="AZQ61669.1"/>
    <property type="molecule type" value="Genomic_DNA"/>
</dbReference>
<keyword evidence="1" id="KW-0472">Membrane</keyword>
<evidence type="ECO:0000313" key="3">
    <source>
        <dbReference type="Proteomes" id="UP000267268"/>
    </source>
</evidence>
<protein>
    <submittedName>
        <fullName evidence="2">DUF1523 family protein</fullName>
    </submittedName>
</protein>
<evidence type="ECO:0000256" key="1">
    <source>
        <dbReference type="SAM" id="Phobius"/>
    </source>
</evidence>
<dbReference type="Pfam" id="PF07509">
    <property type="entry name" value="DUF1523"/>
    <property type="match status" value="1"/>
</dbReference>
<dbReference type="AlphaFoldDB" id="A0A3S9P0F1"/>
<gene>
    <name evidence="2" type="ORF">EI427_05305</name>
</gene>
<organism evidence="2 3">
    <name type="scientific">Flammeovirga pectinis</name>
    <dbReference type="NCBI Taxonomy" id="2494373"/>
    <lineage>
        <taxon>Bacteria</taxon>
        <taxon>Pseudomonadati</taxon>
        <taxon>Bacteroidota</taxon>
        <taxon>Cytophagia</taxon>
        <taxon>Cytophagales</taxon>
        <taxon>Flammeovirgaceae</taxon>
        <taxon>Flammeovirga</taxon>
    </lineage>
</organism>
<feature type="transmembrane region" description="Helical" evidence="1">
    <location>
        <begin position="6"/>
        <end position="22"/>
    </location>
</feature>
<keyword evidence="3" id="KW-1185">Reference proteome</keyword>
<dbReference type="KEGG" id="fll:EI427_05305"/>
<dbReference type="RefSeq" id="WP_126612391.1">
    <property type="nucleotide sequence ID" value="NZ_CP034562.1"/>
</dbReference>
<reference evidence="2 3" key="1">
    <citation type="submission" date="2018-12" db="EMBL/GenBank/DDBJ databases">
        <title>Flammeovirga pectinis sp. nov., isolated from the gut of the Korean scallop, Patinopecten yessoensis.</title>
        <authorList>
            <person name="Bae J.-W."/>
            <person name="Jeong Y.-S."/>
            <person name="Kang W."/>
        </authorList>
    </citation>
    <scope>NUCLEOTIDE SEQUENCE [LARGE SCALE GENOMIC DNA]</scope>
    <source>
        <strain evidence="2 3">L12M1</strain>
    </source>
</reference>
<evidence type="ECO:0000313" key="2">
    <source>
        <dbReference type="EMBL" id="AZQ61669.1"/>
    </source>
</evidence>
<dbReference type="Proteomes" id="UP000267268">
    <property type="component" value="Chromosome 1"/>
</dbReference>